<reference evidence="3 4" key="1">
    <citation type="journal article" date="2013" name="Genome Announc.">
        <title>Genome Sequence of Plesiomonas shigelloides Strain 302-73 (Serotype O1).</title>
        <authorList>
            <person name="Pique N."/>
            <person name="Aquilini E."/>
            <person name="Alioto T."/>
            <person name="Minana-Galbis D."/>
            <person name="Tomas J.M."/>
        </authorList>
    </citation>
    <scope>NUCLEOTIDE SEQUENCE [LARGE SCALE GENOMIC DNA]</scope>
    <source>
        <strain evidence="3 4">302-73</strain>
    </source>
</reference>
<evidence type="ECO:0000259" key="2">
    <source>
        <dbReference type="Pfam" id="PF14488"/>
    </source>
</evidence>
<dbReference type="InterPro" id="IPR017853">
    <property type="entry name" value="GH"/>
</dbReference>
<dbReference type="Gene3D" id="3.20.20.80">
    <property type="entry name" value="Glycosidases"/>
    <property type="match status" value="1"/>
</dbReference>
<dbReference type="SUPFAM" id="SSF51445">
    <property type="entry name" value="(Trans)glycosidases"/>
    <property type="match status" value="1"/>
</dbReference>
<dbReference type="Pfam" id="PF14488">
    <property type="entry name" value="DUF4434"/>
    <property type="match status" value="1"/>
</dbReference>
<feature type="domain" description="DUF4434" evidence="2">
    <location>
        <begin position="31"/>
        <end position="239"/>
    </location>
</feature>
<feature type="signal peptide" evidence="1">
    <location>
        <begin position="1"/>
        <end position="26"/>
    </location>
</feature>
<proteinExistence type="predicted"/>
<sequence length="313" mass="34660">MIAQVRTLIAALLLGGLLLIAPSAQAMNAVIYQPQNRDRQVSTAQWQTLMQQLKTMGMDTLVLQWTRYGDAFASEEDQQWLQRQARLAHAAGLQIVVGLYADPDFFARQQQPDAALGNYLNRLRSEDRAQAQRWLETADSVPVSGWYISAEVDDVNWRAPERQALAKNWLQRERLELQMLSRQPVYISSFFAGNMSPQGYSALISELSGSGVQFWIQDGRGVGKLSGAERALYLQSSAGCTLDNRAASASTTTPAAGVVYEIFRALPGQQFHAEPAYPSDAEVLRSIPPCAEKDSVLFSLRYLPAAKGVLSYQ</sequence>
<dbReference type="RefSeq" id="WP_010864636.1">
    <property type="nucleotide sequence ID" value="NZ_KB944511.1"/>
</dbReference>
<keyword evidence="4" id="KW-1185">Reference proteome</keyword>
<dbReference type="AlphaFoldDB" id="R8AMR4"/>
<gene>
    <name evidence="3" type="ORF">PLESHI_15203</name>
</gene>
<evidence type="ECO:0000313" key="4">
    <source>
        <dbReference type="Proteomes" id="UP000014012"/>
    </source>
</evidence>
<name>R8AMR4_PLESH</name>
<protein>
    <recommendedName>
        <fullName evidence="2">DUF4434 domain-containing protein</fullName>
    </recommendedName>
</protein>
<dbReference type="STRING" id="703.SAMEA2665130_02603"/>
<dbReference type="HOGENOM" id="CLU_997023_0_0_6"/>
<accession>R8AMR4</accession>
<evidence type="ECO:0000313" key="3">
    <source>
        <dbReference type="EMBL" id="EON87600.1"/>
    </source>
</evidence>
<dbReference type="EMBL" id="AQQO01000359">
    <property type="protein sequence ID" value="EON87600.1"/>
    <property type="molecule type" value="Genomic_DNA"/>
</dbReference>
<keyword evidence="1" id="KW-0732">Signal</keyword>
<comment type="caution">
    <text evidence="3">The sequence shown here is derived from an EMBL/GenBank/DDBJ whole genome shotgun (WGS) entry which is preliminary data.</text>
</comment>
<organism evidence="3 4">
    <name type="scientific">Plesiomonas shigelloides 302-73</name>
    <dbReference type="NCBI Taxonomy" id="1315976"/>
    <lineage>
        <taxon>Bacteria</taxon>
        <taxon>Pseudomonadati</taxon>
        <taxon>Pseudomonadota</taxon>
        <taxon>Gammaproteobacteria</taxon>
        <taxon>Enterobacterales</taxon>
        <taxon>Enterobacteriaceae</taxon>
        <taxon>Plesiomonas</taxon>
    </lineage>
</organism>
<dbReference type="PATRIC" id="fig|1315976.3.peg.2905"/>
<feature type="chain" id="PRO_5004462102" description="DUF4434 domain-containing protein" evidence="1">
    <location>
        <begin position="27"/>
        <end position="313"/>
    </location>
</feature>
<dbReference type="Proteomes" id="UP000014012">
    <property type="component" value="Unassembled WGS sequence"/>
</dbReference>
<dbReference type="InterPro" id="IPR027849">
    <property type="entry name" value="DUF4434"/>
</dbReference>
<evidence type="ECO:0000256" key="1">
    <source>
        <dbReference type="SAM" id="SignalP"/>
    </source>
</evidence>